<dbReference type="GO" id="GO:0004518">
    <property type="term" value="F:nuclease activity"/>
    <property type="evidence" value="ECO:0007669"/>
    <property type="project" value="InterPro"/>
</dbReference>
<dbReference type="PANTHER" id="PTHR15160:SF1">
    <property type="entry name" value="VON HIPPEL-LINDAU DISEASE TUMOR SUPPRESSOR"/>
    <property type="match status" value="1"/>
</dbReference>
<dbReference type="InterPro" id="IPR036104">
    <property type="entry name" value="BFN_sf"/>
</dbReference>
<reference evidence="2" key="1">
    <citation type="submission" date="2020-05" db="EMBL/GenBank/DDBJ databases">
        <authorList>
            <person name="Chiriac C."/>
            <person name="Salcher M."/>
            <person name="Ghai R."/>
            <person name="Kavagutti S V."/>
        </authorList>
    </citation>
    <scope>NUCLEOTIDE SEQUENCE</scope>
</reference>
<feature type="domain" description="BFN" evidence="1">
    <location>
        <begin position="15"/>
        <end position="147"/>
    </location>
</feature>
<accession>A0A6J6YPF9</accession>
<sequence length="179" mass="19742">MPGADPIGADTLESVQRLELLGVRVELPANTPVVLLRESAGRHRLMPILIGNPEAQAIHSAMEGQLPPRPFTHDLFRNTLRELGVTLERVVITEIREHTYFADLHLAGPSGPKTVSARPSDAIALAVRMGAEIYAEDALLDEVGQEAPPDDKDDNSEEEILDEFHDFIESVKPEDFFES</sequence>
<name>A0A6J6YPF9_9ZZZZ</name>
<dbReference type="Pfam" id="PF02577">
    <property type="entry name" value="BFN_dom"/>
    <property type="match status" value="1"/>
</dbReference>
<dbReference type="Gene3D" id="3.10.690.10">
    <property type="entry name" value="Bifunctional nuclease domain"/>
    <property type="match status" value="1"/>
</dbReference>
<organism evidence="2">
    <name type="scientific">freshwater metagenome</name>
    <dbReference type="NCBI Taxonomy" id="449393"/>
    <lineage>
        <taxon>unclassified sequences</taxon>
        <taxon>metagenomes</taxon>
        <taxon>ecological metagenomes</taxon>
    </lineage>
</organism>
<dbReference type="EMBL" id="CAFBON010000036">
    <property type="protein sequence ID" value="CAB4980541.1"/>
    <property type="molecule type" value="Genomic_DNA"/>
</dbReference>
<proteinExistence type="predicted"/>
<dbReference type="PANTHER" id="PTHR15160">
    <property type="entry name" value="VON HIPPEL-LINDAU PROTEIN"/>
    <property type="match status" value="1"/>
</dbReference>
<evidence type="ECO:0000313" key="3">
    <source>
        <dbReference type="EMBL" id="CAB4980541.1"/>
    </source>
</evidence>
<evidence type="ECO:0000313" key="2">
    <source>
        <dbReference type="EMBL" id="CAB4810355.1"/>
    </source>
</evidence>
<dbReference type="SUPFAM" id="SSF103256">
    <property type="entry name" value="Hypothetical protein TM0160"/>
    <property type="match status" value="1"/>
</dbReference>
<protein>
    <submittedName>
        <fullName evidence="2">Unannotated protein</fullName>
    </submittedName>
</protein>
<gene>
    <name evidence="2" type="ORF">UFOPK3001_01506</name>
    <name evidence="3" type="ORF">UFOPK3954_00513</name>
</gene>
<dbReference type="PROSITE" id="PS51658">
    <property type="entry name" value="BFN"/>
    <property type="match status" value="1"/>
</dbReference>
<dbReference type="AlphaFoldDB" id="A0A6J6YPF9"/>
<evidence type="ECO:0000259" key="1">
    <source>
        <dbReference type="PROSITE" id="PS51658"/>
    </source>
</evidence>
<dbReference type="InterPro" id="IPR003729">
    <property type="entry name" value="Bi_nuclease_dom"/>
</dbReference>
<dbReference type="EMBL" id="CAFAAJ010000097">
    <property type="protein sequence ID" value="CAB4810355.1"/>
    <property type="molecule type" value="Genomic_DNA"/>
</dbReference>